<gene>
    <name evidence="4" type="ORF">I8751_01180</name>
</gene>
<keyword evidence="1" id="KW-0732">Signal</keyword>
<feature type="compositionally biased region" description="Polar residues" evidence="2">
    <location>
        <begin position="215"/>
        <end position="225"/>
    </location>
</feature>
<name>A0A8J7H5N8_9CYAN</name>
<protein>
    <submittedName>
        <fullName evidence="4">Peptidoglycan DD-metalloendopeptidase family protein</fullName>
    </submittedName>
</protein>
<feature type="region of interest" description="Disordered" evidence="2">
    <location>
        <begin position="293"/>
        <end position="355"/>
    </location>
</feature>
<dbReference type="GO" id="GO:0004222">
    <property type="term" value="F:metalloendopeptidase activity"/>
    <property type="evidence" value="ECO:0007669"/>
    <property type="project" value="TreeGrafter"/>
</dbReference>
<dbReference type="Pfam" id="PF01551">
    <property type="entry name" value="Peptidase_M23"/>
    <property type="match status" value="1"/>
</dbReference>
<evidence type="ECO:0000313" key="4">
    <source>
        <dbReference type="EMBL" id="MBH8551024.1"/>
    </source>
</evidence>
<dbReference type="InterPro" id="IPR016047">
    <property type="entry name" value="M23ase_b-sheet_dom"/>
</dbReference>
<feature type="compositionally biased region" description="Basic and acidic residues" evidence="2">
    <location>
        <begin position="187"/>
        <end position="198"/>
    </location>
</feature>
<evidence type="ECO:0000256" key="1">
    <source>
        <dbReference type="ARBA" id="ARBA00022729"/>
    </source>
</evidence>
<organism evidence="4 5">
    <name type="scientific">Atlanticothrix silvestris CENA357</name>
    <dbReference type="NCBI Taxonomy" id="1725252"/>
    <lineage>
        <taxon>Bacteria</taxon>
        <taxon>Bacillati</taxon>
        <taxon>Cyanobacteriota</taxon>
        <taxon>Cyanophyceae</taxon>
        <taxon>Nostocales</taxon>
        <taxon>Nodulariaceae</taxon>
        <taxon>Atlanticothrix</taxon>
        <taxon>Atlanticothrix silvestris</taxon>
    </lineage>
</organism>
<dbReference type="AlphaFoldDB" id="A0A8J7H5N8"/>
<feature type="region of interest" description="Disordered" evidence="2">
    <location>
        <begin position="173"/>
        <end position="230"/>
    </location>
</feature>
<dbReference type="RefSeq" id="WP_214437333.1">
    <property type="nucleotide sequence ID" value="NZ_JAECZB010000001.1"/>
</dbReference>
<reference evidence="4 5" key="1">
    <citation type="journal article" date="2021" name="Int. J. Syst. Evol. Microbiol.">
        <title>Amazonocrinis nigriterrae gen. nov., sp. nov., Atlanticothrix silvestris gen. nov., sp. nov. and Dendronalium phyllosphericum gen. nov., sp. nov., nostocacean cyanobacteria from Brazilian environments.</title>
        <authorList>
            <person name="Alvarenga D.O."/>
            <person name="Andreote A.P.D."/>
            <person name="Branco L.H.Z."/>
            <person name="Delbaje E."/>
            <person name="Cruz R.B."/>
            <person name="Varani A.M."/>
            <person name="Fiore M.F."/>
        </authorList>
    </citation>
    <scope>NUCLEOTIDE SEQUENCE [LARGE SCALE GENOMIC DNA]</scope>
    <source>
        <strain evidence="4 5">CENA357</strain>
    </source>
</reference>
<feature type="compositionally biased region" description="Polar residues" evidence="2">
    <location>
        <begin position="94"/>
        <end position="106"/>
    </location>
</feature>
<comment type="caution">
    <text evidence="4">The sequence shown here is derived from an EMBL/GenBank/DDBJ whole genome shotgun (WGS) entry which is preliminary data.</text>
</comment>
<dbReference type="SUPFAM" id="SSF51261">
    <property type="entry name" value="Duplicated hybrid motif"/>
    <property type="match status" value="1"/>
</dbReference>
<dbReference type="PANTHER" id="PTHR21666:SF289">
    <property type="entry name" value="L-ALA--D-GLU ENDOPEPTIDASE"/>
    <property type="match status" value="1"/>
</dbReference>
<sequence>MTQRNNSAQNRLHNSKQQDLTTRRFSCGKLLRIYLSTLPAQSFCLLSSVSFLSGGLALAQTESSIDNIVPTIENSQPTAATIPVKKDTAASKAVRSQPSVSQPQTKLRQKLRRPEAAQSAAPVRQLKPKVETEQSAAPVRQSKPKVETEPVVNIQRSGTQAENLRVSPVRISEEKPQVEFSQPKASVADREEKPKIEVAKPTAPRSLPERLPQVAQPSKNSNNPVRATAGKTKDYNNAYIDPTNYNTDTAATYQAPNSVILTERSSGCRTTLSTGQGVSGGNCAKAPQTQRLANQKPAPNWLKKSQTAQLASTPPVRQVATTGNSSKWRATGNSSTGVTKTAYRPNRFIPNPSNFATTRVNASPIAPSGGTLPPPMADGNIAPRPSTVSYDFALASVLPQIPFSGAIAYRGSTGMVYPLSVAAPITSLFGWRVHPITGDRRFHAGTDLGAPMGTPILAAAKGQVETADWKGGYGLTVTVNHTSAQQTLYGHMSEIFVQPGQWVEPGTVIGRVGSTGNSTGPHLHFEVRHLTQKGWVAVDPGVQLQIALGQLVQTLQTAQLPQQPGS</sequence>
<dbReference type="Proteomes" id="UP000599391">
    <property type="component" value="Unassembled WGS sequence"/>
</dbReference>
<dbReference type="PANTHER" id="PTHR21666">
    <property type="entry name" value="PEPTIDASE-RELATED"/>
    <property type="match status" value="1"/>
</dbReference>
<dbReference type="InterPro" id="IPR011055">
    <property type="entry name" value="Dup_hybrid_motif"/>
</dbReference>
<proteinExistence type="predicted"/>
<dbReference type="CDD" id="cd12797">
    <property type="entry name" value="M23_peptidase"/>
    <property type="match status" value="1"/>
</dbReference>
<keyword evidence="5" id="KW-1185">Reference proteome</keyword>
<dbReference type="InterPro" id="IPR050570">
    <property type="entry name" value="Cell_wall_metabolism_enzyme"/>
</dbReference>
<dbReference type="EMBL" id="JAECZB010000001">
    <property type="protein sequence ID" value="MBH8551024.1"/>
    <property type="molecule type" value="Genomic_DNA"/>
</dbReference>
<feature type="compositionally biased region" description="Polar residues" evidence="2">
    <location>
        <begin position="303"/>
        <end position="312"/>
    </location>
</feature>
<evidence type="ECO:0000259" key="3">
    <source>
        <dbReference type="Pfam" id="PF01551"/>
    </source>
</evidence>
<accession>A0A8J7H5N8</accession>
<dbReference type="Gene3D" id="2.70.70.10">
    <property type="entry name" value="Glucose Permease (Domain IIA)"/>
    <property type="match status" value="1"/>
</dbReference>
<evidence type="ECO:0000256" key="2">
    <source>
        <dbReference type="SAM" id="MobiDB-lite"/>
    </source>
</evidence>
<evidence type="ECO:0000313" key="5">
    <source>
        <dbReference type="Proteomes" id="UP000599391"/>
    </source>
</evidence>
<feature type="compositionally biased region" description="Polar residues" evidence="2">
    <location>
        <begin position="319"/>
        <end position="339"/>
    </location>
</feature>
<feature type="domain" description="M23ase beta-sheet core" evidence="3">
    <location>
        <begin position="441"/>
        <end position="531"/>
    </location>
</feature>
<feature type="region of interest" description="Disordered" evidence="2">
    <location>
        <begin position="88"/>
        <end position="151"/>
    </location>
</feature>